<comment type="caution">
    <text evidence="2">The sequence shown here is derived from an EMBL/GenBank/DDBJ whole genome shotgun (WGS) entry which is preliminary data.</text>
</comment>
<feature type="domain" description="IrrE N-terminal-like" evidence="1">
    <location>
        <begin position="32"/>
        <end position="119"/>
    </location>
</feature>
<dbReference type="InterPro" id="IPR010359">
    <property type="entry name" value="IrrE_HExxH"/>
</dbReference>
<evidence type="ECO:0000259" key="1">
    <source>
        <dbReference type="Pfam" id="PF06114"/>
    </source>
</evidence>
<dbReference type="EMBL" id="LAIU01000005">
    <property type="protein sequence ID" value="KKB24969.1"/>
    <property type="molecule type" value="Genomic_DNA"/>
</dbReference>
<proteinExistence type="predicted"/>
<evidence type="ECO:0000313" key="3">
    <source>
        <dbReference type="Proteomes" id="UP000033530"/>
    </source>
</evidence>
<dbReference type="RefSeq" id="WP_046100099.1">
    <property type="nucleotide sequence ID" value="NZ_CP015552.1"/>
</dbReference>
<reference evidence="2 3" key="1">
    <citation type="submission" date="2015-03" db="EMBL/GenBank/DDBJ databases">
        <title>Draft Genome Sequence of S. carnosus subsp. utilis LTH 7013, Isolated from South Tirolean Ham.</title>
        <authorList>
            <person name="Mueller A."/>
            <person name="Huptas C."/>
            <person name="Wenning M."/>
            <person name="Weiss A."/>
            <person name="Schmidt H."/>
        </authorList>
    </citation>
    <scope>NUCLEOTIDE SEQUENCE [LARGE SCALE GENOMIC DNA]</scope>
    <source>
        <strain evidence="2 3">LTH7013</strain>
    </source>
</reference>
<gene>
    <name evidence="2" type="ORF">VV61_07765</name>
</gene>
<dbReference type="Proteomes" id="UP000033530">
    <property type="component" value="Unassembled WGS sequence"/>
</dbReference>
<evidence type="ECO:0000313" key="2">
    <source>
        <dbReference type="EMBL" id="KKB24969.1"/>
    </source>
</evidence>
<dbReference type="AlphaFoldDB" id="A0AAJ0JNA6"/>
<name>A0AAJ0JNA6_STACA</name>
<sequence length="157" mass="18384">MSKYEKMLITHENIAIKDTFELPGKFKGFYTDGVILIDKYLSPKEKVEVLAEEIAHCKFTYGNIIDESEMFNRKLELKAKRMGAEMIITLNGIINAFEHGIYNLYELAEYFEVSQHYVLNAIKHYKMKLGLSTCYNGYLIRFEPLQVFKYKNLNEGE</sequence>
<accession>A0AAJ0JNA6</accession>
<organism evidence="2 3">
    <name type="scientific">Staphylococcus carnosus</name>
    <dbReference type="NCBI Taxonomy" id="1281"/>
    <lineage>
        <taxon>Bacteria</taxon>
        <taxon>Bacillati</taxon>
        <taxon>Bacillota</taxon>
        <taxon>Bacilli</taxon>
        <taxon>Bacillales</taxon>
        <taxon>Staphylococcaceae</taxon>
        <taxon>Staphylococcus</taxon>
    </lineage>
</organism>
<dbReference type="Pfam" id="PF06114">
    <property type="entry name" value="Peptidase_M78"/>
    <property type="match status" value="1"/>
</dbReference>
<protein>
    <submittedName>
        <fullName evidence="2">Toxin</fullName>
    </submittedName>
</protein>